<dbReference type="InterPro" id="IPR032508">
    <property type="entry name" value="FecR_C"/>
</dbReference>
<comment type="caution">
    <text evidence="4">The sequence shown here is derived from an EMBL/GenBank/DDBJ whole genome shotgun (WGS) entry which is preliminary data.</text>
</comment>
<feature type="domain" description="Protein FecR C-terminal" evidence="3">
    <location>
        <begin position="306"/>
        <end position="359"/>
    </location>
</feature>
<evidence type="ECO:0000259" key="2">
    <source>
        <dbReference type="Pfam" id="PF04773"/>
    </source>
</evidence>
<dbReference type="Pfam" id="PF16344">
    <property type="entry name" value="FecR_C"/>
    <property type="match status" value="1"/>
</dbReference>
<dbReference type="Pfam" id="PF04773">
    <property type="entry name" value="FecR"/>
    <property type="match status" value="1"/>
</dbReference>
<keyword evidence="1" id="KW-1133">Transmembrane helix</keyword>
<reference evidence="4 5" key="1">
    <citation type="submission" date="2016-07" db="EMBL/GenBank/DDBJ databases">
        <title>Genome analysis of Sphingobacterium siyangense T12B17.</title>
        <authorList>
            <person name="Xu D."/>
            <person name="Su Y."/>
            <person name="Zheng S."/>
        </authorList>
    </citation>
    <scope>NUCLEOTIDE SEQUENCE [LARGE SCALE GENOMIC DNA]</scope>
    <source>
        <strain evidence="4 5">T12B17</strain>
    </source>
</reference>
<feature type="domain" description="FecR protein" evidence="2">
    <location>
        <begin position="167"/>
        <end position="261"/>
    </location>
</feature>
<dbReference type="Proteomes" id="UP000286402">
    <property type="component" value="Unassembled WGS sequence"/>
</dbReference>
<accession>A0A420G7K1</accession>
<protein>
    <recommendedName>
        <fullName evidence="6">FecR family protein</fullName>
    </recommendedName>
</protein>
<name>A0A420G7K1_9SPHI</name>
<sequence length="378" mass="42951">MNQMNEIYKLISVFLNRKDTVQDRKELLDWFEKQSENGISETEFADIQNNAKKSLIKEIQNPTRKIIQLRTVRYITIAASILLIGFSILQFWPKSEILATTAQLASIPPGKERAIIILGNGKRIDLEHLSLNQSIQTGDVIIKKDGKGQISYHDVKTGQTSIQKNSMYTPKGATYDLTLSDGTLVTLNADSKISYPTSFDNGNREVELQGEAYFHVQKTTNKSKFIVKTRGQKIEVLGTRFNVNAYPETDRTQTTLEEGSVVVSAQDVPQSNLYLKPNEQATLQHGTLNSRHIDLDEVLSWKKGQFYFNGNNTEEVMQQIARWYNIDIIYKRSKNKEQYTGTIPRNLSLNKLIELLNFADINTKALVGDNSRIKLIIT</sequence>
<dbReference type="GO" id="GO:0016989">
    <property type="term" value="F:sigma factor antagonist activity"/>
    <property type="evidence" value="ECO:0007669"/>
    <property type="project" value="TreeGrafter"/>
</dbReference>
<evidence type="ECO:0008006" key="6">
    <source>
        <dbReference type="Google" id="ProtNLM"/>
    </source>
</evidence>
<evidence type="ECO:0000259" key="3">
    <source>
        <dbReference type="Pfam" id="PF16344"/>
    </source>
</evidence>
<dbReference type="Gene3D" id="2.60.120.1440">
    <property type="match status" value="1"/>
</dbReference>
<proteinExistence type="predicted"/>
<dbReference type="PIRSF" id="PIRSF018266">
    <property type="entry name" value="FecR"/>
    <property type="match status" value="1"/>
</dbReference>
<dbReference type="EMBL" id="MCAQ01000002">
    <property type="protein sequence ID" value="RKF41169.1"/>
    <property type="molecule type" value="Genomic_DNA"/>
</dbReference>
<keyword evidence="1" id="KW-0472">Membrane</keyword>
<dbReference type="InterPro" id="IPR006860">
    <property type="entry name" value="FecR"/>
</dbReference>
<evidence type="ECO:0000256" key="1">
    <source>
        <dbReference type="SAM" id="Phobius"/>
    </source>
</evidence>
<gene>
    <name evidence="4" type="ORF">BCY89_20945</name>
</gene>
<evidence type="ECO:0000313" key="4">
    <source>
        <dbReference type="EMBL" id="RKF41169.1"/>
    </source>
</evidence>
<dbReference type="Gene3D" id="3.55.50.30">
    <property type="match status" value="1"/>
</dbReference>
<keyword evidence="5" id="KW-1185">Reference proteome</keyword>
<dbReference type="PANTHER" id="PTHR30273">
    <property type="entry name" value="PERIPLASMIC SIGNAL SENSOR AND SIGMA FACTOR ACTIVATOR FECR-RELATED"/>
    <property type="match status" value="1"/>
</dbReference>
<feature type="transmembrane region" description="Helical" evidence="1">
    <location>
        <begin position="74"/>
        <end position="92"/>
    </location>
</feature>
<dbReference type="PANTHER" id="PTHR30273:SF2">
    <property type="entry name" value="PROTEIN FECR"/>
    <property type="match status" value="1"/>
</dbReference>
<evidence type="ECO:0000313" key="5">
    <source>
        <dbReference type="Proteomes" id="UP000286402"/>
    </source>
</evidence>
<organism evidence="4 5">
    <name type="scientific">Sphingobacterium siyangense</name>
    <dbReference type="NCBI Taxonomy" id="459529"/>
    <lineage>
        <taxon>Bacteria</taxon>
        <taxon>Pseudomonadati</taxon>
        <taxon>Bacteroidota</taxon>
        <taxon>Sphingobacteriia</taxon>
        <taxon>Sphingobacteriales</taxon>
        <taxon>Sphingobacteriaceae</taxon>
        <taxon>Sphingobacterium</taxon>
    </lineage>
</organism>
<dbReference type="AlphaFoldDB" id="A0A420G7K1"/>
<keyword evidence="1" id="KW-0812">Transmembrane</keyword>
<dbReference type="InterPro" id="IPR012373">
    <property type="entry name" value="Ferrdict_sens_TM"/>
</dbReference>